<comment type="caution">
    <text evidence="7">The sequence shown here is derived from an EMBL/GenBank/DDBJ whole genome shotgun (WGS) entry which is preliminary data.</text>
</comment>
<evidence type="ECO:0000256" key="2">
    <source>
        <dbReference type="ARBA" id="ARBA00022448"/>
    </source>
</evidence>
<dbReference type="GO" id="GO:0005524">
    <property type="term" value="F:ATP binding"/>
    <property type="evidence" value="ECO:0007669"/>
    <property type="project" value="UniProtKB-KW"/>
</dbReference>
<evidence type="ECO:0000313" key="7">
    <source>
        <dbReference type="EMBL" id="MDZ5761634.1"/>
    </source>
</evidence>
<organism evidence="7 8">
    <name type="scientific">Lyticum sinuosum</name>
    <dbReference type="NCBI Taxonomy" id="1332059"/>
    <lineage>
        <taxon>Bacteria</taxon>
        <taxon>Pseudomonadati</taxon>
        <taxon>Pseudomonadota</taxon>
        <taxon>Alphaproteobacteria</taxon>
        <taxon>Rickettsiales</taxon>
        <taxon>Lyticum</taxon>
    </lineage>
</organism>
<dbReference type="InterPro" id="IPR017911">
    <property type="entry name" value="MacB-like_ATP-bd"/>
</dbReference>
<dbReference type="Gene3D" id="3.40.50.300">
    <property type="entry name" value="P-loop containing nucleotide triphosphate hydrolases"/>
    <property type="match status" value="1"/>
</dbReference>
<dbReference type="Proteomes" id="UP001289135">
    <property type="component" value="Unassembled WGS sequence"/>
</dbReference>
<dbReference type="InterPro" id="IPR003439">
    <property type="entry name" value="ABC_transporter-like_ATP-bd"/>
</dbReference>
<feature type="domain" description="ABC transporter" evidence="6">
    <location>
        <begin position="3"/>
        <end position="220"/>
    </location>
</feature>
<proteinExistence type="inferred from homology"/>
<dbReference type="SUPFAM" id="SSF52540">
    <property type="entry name" value="P-loop containing nucleoside triphosphate hydrolases"/>
    <property type="match status" value="1"/>
</dbReference>
<accession>A0AAE4VMK3</accession>
<sequence length="221" mass="24839">MVLRGLNISKKYSSEFSIKDVNIEVCSGEIVAIFGASGSGKSTLLHIIGLLEKADSGSLFILNECIFNQQKSTDRFLSKIRANFISFVYQFHHLLPELSVLENIVISLTISGKFQQETYIKAKESLEFLEILHLIDKYPHMLSGGERQRVAIARAIVANKPIILADEPTGNLDSVNSNLIWRKLKYLSLNKNITILIATHDNECSKIADRKIIMKDGKLLY</sequence>
<dbReference type="PROSITE" id="PS00211">
    <property type="entry name" value="ABC_TRANSPORTER_1"/>
    <property type="match status" value="1"/>
</dbReference>
<dbReference type="CDD" id="cd03255">
    <property type="entry name" value="ABC_MJ0796_LolCDE_FtsE"/>
    <property type="match status" value="1"/>
</dbReference>
<dbReference type="InterPro" id="IPR017871">
    <property type="entry name" value="ABC_transporter-like_CS"/>
</dbReference>
<keyword evidence="3" id="KW-0547">Nucleotide-binding</keyword>
<dbReference type="RefSeq" id="WP_322499054.1">
    <property type="nucleotide sequence ID" value="NZ_JARGYU010000004.1"/>
</dbReference>
<dbReference type="SMART" id="SM00382">
    <property type="entry name" value="AAA"/>
    <property type="match status" value="1"/>
</dbReference>
<dbReference type="PANTHER" id="PTHR42798:SF7">
    <property type="entry name" value="ALPHA-D-RIBOSE 1-METHYLPHOSPHONATE 5-TRIPHOSPHATE SYNTHASE SUBUNIT PHNL"/>
    <property type="match status" value="1"/>
</dbReference>
<evidence type="ECO:0000256" key="3">
    <source>
        <dbReference type="ARBA" id="ARBA00022741"/>
    </source>
</evidence>
<comment type="function">
    <text evidence="5">Part of an ABC transporter complex. Transmembrane domains (TMD) form a pore in the inner membrane and the ATP-binding domain (NBD) is responsible for energy generation.</text>
</comment>
<dbReference type="GO" id="GO:0016887">
    <property type="term" value="F:ATP hydrolysis activity"/>
    <property type="evidence" value="ECO:0007669"/>
    <property type="project" value="InterPro"/>
</dbReference>
<dbReference type="PROSITE" id="PS50893">
    <property type="entry name" value="ABC_TRANSPORTER_2"/>
    <property type="match status" value="1"/>
</dbReference>
<reference evidence="7" key="1">
    <citation type="submission" date="2023-02" db="EMBL/GenBank/DDBJ databases">
        <title>Host association and intracellularity evolved multiple times independently in the Rickettsiales.</title>
        <authorList>
            <person name="Castelli M."/>
            <person name="Nardi T."/>
            <person name="Gammuto L."/>
            <person name="Bellinzona G."/>
            <person name="Sabaneyeva E."/>
            <person name="Potekhin A."/>
            <person name="Serra V."/>
            <person name="Petroni G."/>
            <person name="Sassera D."/>
        </authorList>
    </citation>
    <scope>NUCLEOTIDE SEQUENCE</scope>
    <source>
        <strain evidence="7">USBL-36I1</strain>
    </source>
</reference>
<dbReference type="Pfam" id="PF00005">
    <property type="entry name" value="ABC_tran"/>
    <property type="match status" value="1"/>
</dbReference>
<keyword evidence="2" id="KW-0813">Transport</keyword>
<dbReference type="InterPro" id="IPR027417">
    <property type="entry name" value="P-loop_NTPase"/>
</dbReference>
<dbReference type="InterPro" id="IPR003593">
    <property type="entry name" value="AAA+_ATPase"/>
</dbReference>
<dbReference type="PANTHER" id="PTHR42798">
    <property type="entry name" value="LIPOPROTEIN-RELEASING SYSTEM ATP-BINDING PROTEIN LOLD"/>
    <property type="match status" value="1"/>
</dbReference>
<gene>
    <name evidence="7" type="ORF">Lyticum_00821</name>
</gene>
<keyword evidence="8" id="KW-1185">Reference proteome</keyword>
<evidence type="ECO:0000256" key="5">
    <source>
        <dbReference type="ARBA" id="ARBA00024725"/>
    </source>
</evidence>
<keyword evidence="4 7" id="KW-0067">ATP-binding</keyword>
<evidence type="ECO:0000313" key="8">
    <source>
        <dbReference type="Proteomes" id="UP001289135"/>
    </source>
</evidence>
<evidence type="ECO:0000256" key="4">
    <source>
        <dbReference type="ARBA" id="ARBA00022840"/>
    </source>
</evidence>
<evidence type="ECO:0000259" key="6">
    <source>
        <dbReference type="PROSITE" id="PS50893"/>
    </source>
</evidence>
<name>A0AAE4VMK3_9RICK</name>
<evidence type="ECO:0000256" key="1">
    <source>
        <dbReference type="ARBA" id="ARBA00005417"/>
    </source>
</evidence>
<dbReference type="AlphaFoldDB" id="A0AAE4VMK3"/>
<protein>
    <submittedName>
        <fullName evidence="7">ABC transporter ATP-binding protein</fullName>
    </submittedName>
</protein>
<dbReference type="EMBL" id="JARGYU010000004">
    <property type="protein sequence ID" value="MDZ5761634.1"/>
    <property type="molecule type" value="Genomic_DNA"/>
</dbReference>
<comment type="similarity">
    <text evidence="1">Belongs to the ABC transporter superfamily.</text>
</comment>